<dbReference type="Gene3D" id="3.30.450.20">
    <property type="entry name" value="PAS domain"/>
    <property type="match status" value="3"/>
</dbReference>
<evidence type="ECO:0000256" key="5">
    <source>
        <dbReference type="SAM" id="Phobius"/>
    </source>
</evidence>
<dbReference type="GO" id="GO:0000155">
    <property type="term" value="F:phosphorelay sensor kinase activity"/>
    <property type="evidence" value="ECO:0007669"/>
    <property type="project" value="InterPro"/>
</dbReference>
<comment type="catalytic activity">
    <reaction evidence="1">
        <text>ATP + protein L-histidine = ADP + protein N-phospho-L-histidine.</text>
        <dbReference type="EC" id="2.7.13.3"/>
    </reaction>
</comment>
<dbReference type="SUPFAM" id="SSF53850">
    <property type="entry name" value="Periplasmic binding protein-like II"/>
    <property type="match status" value="1"/>
</dbReference>
<dbReference type="InterPro" id="IPR013656">
    <property type="entry name" value="PAS_4"/>
</dbReference>
<name>A0A5D0MPX5_FLESI</name>
<dbReference type="InterPro" id="IPR001610">
    <property type="entry name" value="PAC"/>
</dbReference>
<dbReference type="CDD" id="cd13704">
    <property type="entry name" value="PBP2_HisK"/>
    <property type="match status" value="1"/>
</dbReference>
<dbReference type="InterPro" id="IPR036890">
    <property type="entry name" value="HATPase_C_sf"/>
</dbReference>
<dbReference type="PRINTS" id="PR00344">
    <property type="entry name" value="BCTRLSENSOR"/>
</dbReference>
<dbReference type="InterPro" id="IPR036097">
    <property type="entry name" value="HisK_dim/P_sf"/>
</dbReference>
<dbReference type="Gene3D" id="1.10.287.130">
    <property type="match status" value="1"/>
</dbReference>
<dbReference type="Gene3D" id="3.30.565.10">
    <property type="entry name" value="Histidine kinase-like ATPase, C-terminal domain"/>
    <property type="match status" value="1"/>
</dbReference>
<dbReference type="EMBL" id="VSIV01000274">
    <property type="protein sequence ID" value="TYB32749.1"/>
    <property type="molecule type" value="Genomic_DNA"/>
</dbReference>
<feature type="domain" description="PAC" evidence="9">
    <location>
        <begin position="521"/>
        <end position="573"/>
    </location>
</feature>
<dbReference type="Gene3D" id="3.40.190.10">
    <property type="entry name" value="Periplasmic binding protein-like II"/>
    <property type="match status" value="2"/>
</dbReference>
<organism evidence="10 11">
    <name type="scientific">Flexistipes sinusarabici</name>
    <dbReference type="NCBI Taxonomy" id="2352"/>
    <lineage>
        <taxon>Bacteria</taxon>
        <taxon>Pseudomonadati</taxon>
        <taxon>Deferribacterota</taxon>
        <taxon>Deferribacteres</taxon>
        <taxon>Deferribacterales</taxon>
        <taxon>Flexistipitaceae</taxon>
        <taxon>Flexistipes</taxon>
    </lineage>
</organism>
<dbReference type="SMART" id="SM00388">
    <property type="entry name" value="HisKA"/>
    <property type="match status" value="1"/>
</dbReference>
<dbReference type="RefSeq" id="WP_303701734.1">
    <property type="nucleotide sequence ID" value="NZ_VSIV01000274.1"/>
</dbReference>
<dbReference type="PANTHER" id="PTHR43065:SF42">
    <property type="entry name" value="TWO-COMPONENT SENSOR PPRA"/>
    <property type="match status" value="1"/>
</dbReference>
<dbReference type="SUPFAM" id="SSF55874">
    <property type="entry name" value="ATPase domain of HSP90 chaperone/DNA topoisomerase II/histidine kinase"/>
    <property type="match status" value="1"/>
</dbReference>
<evidence type="ECO:0000256" key="3">
    <source>
        <dbReference type="ARBA" id="ARBA00022553"/>
    </source>
</evidence>
<dbReference type="CDD" id="cd00130">
    <property type="entry name" value="PAS"/>
    <property type="match status" value="3"/>
</dbReference>
<feature type="domain" description="Response regulatory" evidence="7">
    <location>
        <begin position="960"/>
        <end position="1075"/>
    </location>
</feature>
<dbReference type="Pfam" id="PF02518">
    <property type="entry name" value="HATPase_c"/>
    <property type="match status" value="1"/>
</dbReference>
<evidence type="ECO:0000256" key="4">
    <source>
        <dbReference type="PROSITE-ProRule" id="PRU00169"/>
    </source>
</evidence>
<keyword evidence="3 4" id="KW-0597">Phosphoprotein</keyword>
<reference evidence="10 11" key="1">
    <citation type="submission" date="2019-08" db="EMBL/GenBank/DDBJ databases">
        <title>Genomic characterization of a novel candidate phylum (ARYD3) from a high temperature, high salinity tertiary oil reservoir in north central Oklahoma, USA.</title>
        <authorList>
            <person name="Youssef N.H."/>
            <person name="Yadav A."/>
            <person name="Elshahed M.S."/>
        </authorList>
    </citation>
    <scope>NUCLEOTIDE SEQUENCE [LARGE SCALE GENOMIC DNA]</scope>
    <source>
        <strain evidence="10">ARYD1</strain>
    </source>
</reference>
<dbReference type="InterPro" id="IPR004358">
    <property type="entry name" value="Sig_transdc_His_kin-like_C"/>
</dbReference>
<dbReference type="CDD" id="cd00156">
    <property type="entry name" value="REC"/>
    <property type="match status" value="1"/>
</dbReference>
<proteinExistence type="predicted"/>
<dbReference type="PROSITE" id="PS50113">
    <property type="entry name" value="PAC"/>
    <property type="match status" value="3"/>
</dbReference>
<evidence type="ECO:0000259" key="9">
    <source>
        <dbReference type="PROSITE" id="PS50113"/>
    </source>
</evidence>
<keyword evidence="5" id="KW-1133">Transmembrane helix</keyword>
<dbReference type="SUPFAM" id="SSF55785">
    <property type="entry name" value="PYP-like sensor domain (PAS domain)"/>
    <property type="match status" value="3"/>
</dbReference>
<dbReference type="SMART" id="SM00091">
    <property type="entry name" value="PAS"/>
    <property type="match status" value="3"/>
</dbReference>
<dbReference type="InterPro" id="IPR003661">
    <property type="entry name" value="HisK_dim/P_dom"/>
</dbReference>
<dbReference type="PROSITE" id="PS50112">
    <property type="entry name" value="PAS"/>
    <property type="match status" value="2"/>
</dbReference>
<evidence type="ECO:0000259" key="7">
    <source>
        <dbReference type="PROSITE" id="PS50110"/>
    </source>
</evidence>
<dbReference type="SUPFAM" id="SSF47384">
    <property type="entry name" value="Homodimeric domain of signal transducing histidine kinase"/>
    <property type="match status" value="1"/>
</dbReference>
<keyword evidence="5" id="KW-0472">Membrane</keyword>
<dbReference type="PANTHER" id="PTHR43065">
    <property type="entry name" value="SENSOR HISTIDINE KINASE"/>
    <property type="match status" value="1"/>
</dbReference>
<dbReference type="NCBIfam" id="TIGR00229">
    <property type="entry name" value="sensory_box"/>
    <property type="match status" value="3"/>
</dbReference>
<evidence type="ECO:0000256" key="1">
    <source>
        <dbReference type="ARBA" id="ARBA00000085"/>
    </source>
</evidence>
<dbReference type="Proteomes" id="UP000323337">
    <property type="component" value="Unassembled WGS sequence"/>
</dbReference>
<feature type="domain" description="Histidine kinase" evidence="6">
    <location>
        <begin position="717"/>
        <end position="930"/>
    </location>
</feature>
<dbReference type="Pfam" id="PF13426">
    <property type="entry name" value="PAS_9"/>
    <property type="match status" value="2"/>
</dbReference>
<dbReference type="CDD" id="cd00082">
    <property type="entry name" value="HisKA"/>
    <property type="match status" value="1"/>
</dbReference>
<sequence>MRNKFFLLVLLAVLLFISGCFHENKLTSEERAYLEKKKTITFVSQNRYPPFEYVNNYGQITGMSIELARWMGIEYNFQPRFLHTTFANAKEMVLSGEVDVITTFFYSRKRDKKYEFTDMIFRVPASIFVKDNNTTIQGSEDLNGTTLAIQRGDYALDFLASKNINYDIIYTDNFEEAANKVITGEADATVADEQIVIHYLKDNNLLNEIKIVGDPLYVGKDCMAVAEGNDILVSILSKAVRRAKETGMLKKIEHKWMGTKLTPAYVKYIPYLILTLLVLIGLVITVWYWNISLKKQVYLKTMDLRKREKNLLDILRAARDVAIIKAELVNDLWKIVIFNKGASRLFGYESEEIVGKSILKLFSEAEKEGIQDLINQIISGNSEIKHDGIKGEMDFRKKGGENFPTLFTINPVYDNKGVVNSIILVATDITKRKKAEKAIAESAERMNALINASPDFICFKDEKGRWLIANETALELFSLKNVDYYKKTDAELAEIVGDCYKEAFINCLRTDEEAWKSGTVYRSEERIVSSDGTENVLDMFKVPIFNENGEKKNLVIFGRDITELKRYEKEILEEREYLSVTLRSIGDAVISTDVNGKIVVINRVAEELTGYSRDDAVGRDIDSVFNIVDRKTGKSLESPYKKVLQSGKNISLENDILLISKNGDQYIISDSGAPIFDNEKNIIGVVIVFRDITENEMMQNELLKMEKLKSVGVLAGGIAHDFNNILTAISSNISLVRIIKDEKKAEKIYEKVDNSIERAKKLTNQLLTFSKGGSPVKKITQIKDIIKDTVDFTLAGSNVKVVYQFDPNTPPLYVDSNQVSQVFQNLAVNARDAMENGGKLIIQVEKADITDDKKLNPGEYLKVKFIDEGKGISPETQQKIFDPFFTTKAGGAGLGLATSYSIIAKHGGTIELDSKEGEGSVFTVYLPVNKNIGDMPDIYDDTIGRDKYEIKERDVFKGKRIFMLDDEVPILESSRIYLEMIGFEVTTAASEDEVFEKFHKNLFDIAILDLTIPGSRSGEQILQDIKEIDGSVKTVVTSGYSENDVMRNYKDYGFDECILKPFDFLNLENILQSLLNG</sequence>
<keyword evidence="5" id="KW-0812">Transmembrane</keyword>
<feature type="transmembrane region" description="Helical" evidence="5">
    <location>
        <begin position="268"/>
        <end position="289"/>
    </location>
</feature>
<dbReference type="InterPro" id="IPR001789">
    <property type="entry name" value="Sig_transdc_resp-reg_receiver"/>
</dbReference>
<evidence type="ECO:0000313" key="11">
    <source>
        <dbReference type="Proteomes" id="UP000323337"/>
    </source>
</evidence>
<feature type="domain" description="PAS" evidence="8">
    <location>
        <begin position="307"/>
        <end position="381"/>
    </location>
</feature>
<dbReference type="Pfam" id="PF00497">
    <property type="entry name" value="SBP_bac_3"/>
    <property type="match status" value="1"/>
</dbReference>
<dbReference type="PROSITE" id="PS51257">
    <property type="entry name" value="PROKAR_LIPOPROTEIN"/>
    <property type="match status" value="1"/>
</dbReference>
<evidence type="ECO:0000259" key="6">
    <source>
        <dbReference type="PROSITE" id="PS50109"/>
    </source>
</evidence>
<dbReference type="SMART" id="SM00387">
    <property type="entry name" value="HATPase_c"/>
    <property type="match status" value="1"/>
</dbReference>
<evidence type="ECO:0000313" key="10">
    <source>
        <dbReference type="EMBL" id="TYB32749.1"/>
    </source>
</evidence>
<dbReference type="SMART" id="SM00086">
    <property type="entry name" value="PAC"/>
    <property type="match status" value="3"/>
</dbReference>
<dbReference type="InterPro" id="IPR005467">
    <property type="entry name" value="His_kinase_dom"/>
</dbReference>
<protein>
    <recommendedName>
        <fullName evidence="2">histidine kinase</fullName>
        <ecNumber evidence="2">2.7.13.3</ecNumber>
    </recommendedName>
</protein>
<dbReference type="InterPro" id="IPR035965">
    <property type="entry name" value="PAS-like_dom_sf"/>
</dbReference>
<dbReference type="InterPro" id="IPR000014">
    <property type="entry name" value="PAS"/>
</dbReference>
<dbReference type="PROSITE" id="PS50109">
    <property type="entry name" value="HIS_KIN"/>
    <property type="match status" value="1"/>
</dbReference>
<feature type="domain" description="PAS" evidence="8">
    <location>
        <begin position="574"/>
        <end position="647"/>
    </location>
</feature>
<dbReference type="SUPFAM" id="SSF52172">
    <property type="entry name" value="CheY-like"/>
    <property type="match status" value="1"/>
</dbReference>
<evidence type="ECO:0000256" key="2">
    <source>
        <dbReference type="ARBA" id="ARBA00012438"/>
    </source>
</evidence>
<dbReference type="PROSITE" id="PS50110">
    <property type="entry name" value="RESPONSE_REGULATORY"/>
    <property type="match status" value="1"/>
</dbReference>
<dbReference type="Pfam" id="PF08448">
    <property type="entry name" value="PAS_4"/>
    <property type="match status" value="1"/>
</dbReference>
<comment type="caution">
    <text evidence="10">The sequence shown here is derived from an EMBL/GenBank/DDBJ whole genome shotgun (WGS) entry which is preliminary data.</text>
</comment>
<dbReference type="InterPro" id="IPR000700">
    <property type="entry name" value="PAS-assoc_C"/>
</dbReference>
<dbReference type="EC" id="2.7.13.3" evidence="2"/>
<feature type="modified residue" description="4-aspartylphosphate" evidence="4">
    <location>
        <position position="1009"/>
    </location>
</feature>
<dbReference type="Pfam" id="PF00512">
    <property type="entry name" value="HisKA"/>
    <property type="match status" value="1"/>
</dbReference>
<dbReference type="AlphaFoldDB" id="A0A5D0MPX5"/>
<dbReference type="InterPro" id="IPR001638">
    <property type="entry name" value="Solute-binding_3/MltF_N"/>
</dbReference>
<dbReference type="SMART" id="SM00448">
    <property type="entry name" value="REC"/>
    <property type="match status" value="1"/>
</dbReference>
<dbReference type="InterPro" id="IPR003594">
    <property type="entry name" value="HATPase_dom"/>
</dbReference>
<accession>A0A5D0MPX5</accession>
<feature type="domain" description="PAC" evidence="9">
    <location>
        <begin position="389"/>
        <end position="441"/>
    </location>
</feature>
<dbReference type="InterPro" id="IPR011006">
    <property type="entry name" value="CheY-like_superfamily"/>
</dbReference>
<evidence type="ECO:0000259" key="8">
    <source>
        <dbReference type="PROSITE" id="PS50112"/>
    </source>
</evidence>
<gene>
    <name evidence="10" type="ORF">FXF49_09905</name>
</gene>
<dbReference type="Pfam" id="PF00072">
    <property type="entry name" value="Response_reg"/>
    <property type="match status" value="1"/>
</dbReference>
<dbReference type="Gene3D" id="3.40.50.2300">
    <property type="match status" value="1"/>
</dbReference>
<feature type="domain" description="PAC" evidence="9">
    <location>
        <begin position="652"/>
        <end position="704"/>
    </location>
</feature>
<dbReference type="SMART" id="SM00062">
    <property type="entry name" value="PBPb"/>
    <property type="match status" value="1"/>
</dbReference>